<name>A0A066WLD8_TILAU</name>
<dbReference type="PANTHER" id="PTHR15245">
    <property type="entry name" value="SYMPLEKIN-RELATED"/>
    <property type="match status" value="1"/>
</dbReference>
<dbReference type="Proteomes" id="UP000027361">
    <property type="component" value="Unassembled WGS sequence"/>
</dbReference>
<keyword evidence="3" id="KW-0539">Nucleus</keyword>
<gene>
    <name evidence="7" type="ORF">K437DRAFT_241987</name>
</gene>
<dbReference type="OrthoDB" id="331600at2759"/>
<dbReference type="Gene3D" id="1.25.10.10">
    <property type="entry name" value="Leucine-rich Repeat Variant"/>
    <property type="match status" value="1"/>
</dbReference>
<feature type="compositionally biased region" description="Basic and acidic residues" evidence="4">
    <location>
        <begin position="762"/>
        <end position="779"/>
    </location>
</feature>
<evidence type="ECO:0000256" key="2">
    <source>
        <dbReference type="ARBA" id="ARBA00022664"/>
    </source>
</evidence>
<evidence type="ECO:0000256" key="3">
    <source>
        <dbReference type="ARBA" id="ARBA00023242"/>
    </source>
</evidence>
<evidence type="ECO:0000313" key="8">
    <source>
        <dbReference type="Proteomes" id="UP000027361"/>
    </source>
</evidence>
<dbReference type="AlphaFoldDB" id="A0A066WLD8"/>
<feature type="compositionally biased region" description="Polar residues" evidence="4">
    <location>
        <begin position="781"/>
        <end position="790"/>
    </location>
</feature>
<dbReference type="OMA" id="NVRYGIM"/>
<evidence type="ECO:0000256" key="1">
    <source>
        <dbReference type="ARBA" id="ARBA00004123"/>
    </source>
</evidence>
<dbReference type="SUPFAM" id="SSF48371">
    <property type="entry name" value="ARM repeat"/>
    <property type="match status" value="1"/>
</dbReference>
<sequence>MDSTLAPPKQDALALFSSALSAPNADVESRMLGELYALFESQPSNLPILFPSIVPLLDRARETLRKWIVDVMDLAFCKGVINIETRNSLAMYIPEAVLSFVREPGLPYAKPAIQCFASAYQAVFRQICNDRSQVGQWKVVEAIKHRLVEMFDSNHGGHGSIGIKVAIIKAYQRIILVQNRTTLDARGYGRNDDVHLGMVPPNHPVLRASLLEAEAKKLLTSVVTLQFTSNNTDLVMAAMNTLSTLAKSRPALGKIVCEAMVSWTPVSLAGCSYNRIRNVEKTLRLNYFHLLKHSAAGSYDKQIANAIEAQKTRMEAASITYNQARDAEAKRKRDHLADEIAAASKRPKLELATAVLGSAAAQGVTQSTHSPQETARAFMNQRLPQMNRAAASFDVTTLPLQLVVDLVIANLQSISDETLQAAMQRTRANLAGTQPVDDIAPPLDAPKGPAAQLPTEAVVNPLKMDVEEVELDNLPLPAAETVDADEEAIGPGSKLLENFELAAPEVLAPTQALELVKGAVGRMCKCGAQDWTTLGQQDLDLVDLSRPLAEPALWASLVIRLATRGFSPTSNRDGHEEVNNRLINYSQDIREVAHTFVRENPKQRIGFANYWLMEEWACDRQRRKDGEGQHYERLLLSLLDGFLQNIDAKDRWLATFVLDLPELPATAVEKIKRICMDKATMPLGFGIMRDIAMSRPPARKAVSEILLRMTRSTDGLLRRGAITSARAWVGQGSALEGTVLAYARDSLQCLVQGMKAPDDEEVTKADGDQEEPKEKKEEQPSMTQEGESDPVTTWSQLDVLRYLELDLALCIKVPSLLNEIFGAYPSMPTTIQSAVEKHIAPLVSSMGPNNPKLQALLRNFPIGADTLALSVFQVLSDKGSSPALVSLVKSLVSERDVDPRFLVPIMPDLSKTEILKYLPRVISILNACNTEENVDLVKSVFQSIVVTPAEGFGSISTNLPRLKHTELLTPTELMGLLHRQENEIGIKAAAQAVEICFNLTTVFRSEVLGAILNQIVEEPTLPTIFLRTVIRAVDRYRSLSTYVSGNLLSRLITKKIWLDPQLWKGFILCAKKTAPGSYGALAQLPKEQIKDVALSNPDLKTGLQEYFMRRAGNNPARLNSVMELLGGDAIPAATPTAQTASPVVSLT</sequence>
<evidence type="ECO:0000259" key="6">
    <source>
        <dbReference type="Pfam" id="PF12295"/>
    </source>
</evidence>
<evidence type="ECO:0000256" key="4">
    <source>
        <dbReference type="SAM" id="MobiDB-lite"/>
    </source>
</evidence>
<dbReference type="InParanoid" id="A0A066WLD8"/>
<dbReference type="HOGENOM" id="CLU_008962_0_0_1"/>
<accession>A0A066WLD8</accession>
<dbReference type="Pfam" id="PF11935">
    <property type="entry name" value="SYMPK_PTA1_N"/>
    <property type="match status" value="1"/>
</dbReference>
<dbReference type="GO" id="GO:0006397">
    <property type="term" value="P:mRNA processing"/>
    <property type="evidence" value="ECO:0007669"/>
    <property type="project" value="UniProtKB-KW"/>
</dbReference>
<dbReference type="Pfam" id="PF12295">
    <property type="entry name" value="Symplekin_C"/>
    <property type="match status" value="1"/>
</dbReference>
<organism evidence="7 8">
    <name type="scientific">Tilletiaria anomala (strain ATCC 24038 / CBS 436.72 / UBC 951)</name>
    <dbReference type="NCBI Taxonomy" id="1037660"/>
    <lineage>
        <taxon>Eukaryota</taxon>
        <taxon>Fungi</taxon>
        <taxon>Dikarya</taxon>
        <taxon>Basidiomycota</taxon>
        <taxon>Ustilaginomycotina</taxon>
        <taxon>Exobasidiomycetes</taxon>
        <taxon>Georgefischeriales</taxon>
        <taxon>Tilletiariaceae</taxon>
        <taxon>Tilletiaria</taxon>
    </lineage>
</organism>
<feature type="domain" description="Symplekin C-terminal" evidence="6">
    <location>
        <begin position="898"/>
        <end position="1092"/>
    </location>
</feature>
<keyword evidence="2" id="KW-0507">mRNA processing</keyword>
<dbReference type="PANTHER" id="PTHR15245:SF20">
    <property type="entry name" value="SYMPLEKIN"/>
    <property type="match status" value="1"/>
</dbReference>
<evidence type="ECO:0000313" key="7">
    <source>
        <dbReference type="EMBL" id="KDN53383.1"/>
    </source>
</evidence>
<keyword evidence="8" id="KW-1185">Reference proteome</keyword>
<dbReference type="FunCoup" id="A0A066WLD8">
    <property type="interactions" value="342"/>
</dbReference>
<dbReference type="GeneID" id="25263083"/>
<comment type="subcellular location">
    <subcellularLocation>
        <location evidence="1">Nucleus</location>
    </subcellularLocation>
</comment>
<dbReference type="InterPro" id="IPR021850">
    <property type="entry name" value="Symplekin/Pta1"/>
</dbReference>
<dbReference type="InterPro" id="IPR016024">
    <property type="entry name" value="ARM-type_fold"/>
</dbReference>
<protein>
    <recommendedName>
        <fullName evidence="9">Symplekin</fullName>
    </recommendedName>
</protein>
<dbReference type="RefSeq" id="XP_013246222.1">
    <property type="nucleotide sequence ID" value="XM_013390768.1"/>
</dbReference>
<proteinExistence type="predicted"/>
<evidence type="ECO:0000259" key="5">
    <source>
        <dbReference type="Pfam" id="PF11935"/>
    </source>
</evidence>
<feature type="region of interest" description="Disordered" evidence="4">
    <location>
        <begin position="755"/>
        <end position="790"/>
    </location>
</feature>
<dbReference type="InterPro" id="IPR032460">
    <property type="entry name" value="Symplekin/Pta1_N"/>
</dbReference>
<dbReference type="InterPro" id="IPR011989">
    <property type="entry name" value="ARM-like"/>
</dbReference>
<dbReference type="InterPro" id="IPR022075">
    <property type="entry name" value="Symplekin_C"/>
</dbReference>
<evidence type="ECO:0008006" key="9">
    <source>
        <dbReference type="Google" id="ProtNLM"/>
    </source>
</evidence>
<feature type="domain" description="Symplekin/Pta1 N-terminal" evidence="5">
    <location>
        <begin position="110"/>
        <end position="326"/>
    </location>
</feature>
<reference evidence="7 8" key="1">
    <citation type="submission" date="2014-05" db="EMBL/GenBank/DDBJ databases">
        <title>Draft genome sequence of a rare smut relative, Tilletiaria anomala UBC 951.</title>
        <authorList>
            <consortium name="DOE Joint Genome Institute"/>
            <person name="Toome M."/>
            <person name="Kuo A."/>
            <person name="Henrissat B."/>
            <person name="Lipzen A."/>
            <person name="Tritt A."/>
            <person name="Yoshinaga Y."/>
            <person name="Zane M."/>
            <person name="Barry K."/>
            <person name="Grigoriev I.V."/>
            <person name="Spatafora J.W."/>
            <person name="Aimea M.C."/>
        </authorList>
    </citation>
    <scope>NUCLEOTIDE SEQUENCE [LARGE SCALE GENOMIC DNA]</scope>
    <source>
        <strain evidence="7 8">UBC 951</strain>
    </source>
</reference>
<dbReference type="EMBL" id="JMSN01000002">
    <property type="protein sequence ID" value="KDN53383.1"/>
    <property type="molecule type" value="Genomic_DNA"/>
</dbReference>
<dbReference type="GO" id="GO:0005847">
    <property type="term" value="C:mRNA cleavage and polyadenylation specificity factor complex"/>
    <property type="evidence" value="ECO:0007669"/>
    <property type="project" value="TreeGrafter"/>
</dbReference>
<dbReference type="STRING" id="1037660.A0A066WLD8"/>
<comment type="caution">
    <text evidence="7">The sequence shown here is derived from an EMBL/GenBank/DDBJ whole genome shotgun (WGS) entry which is preliminary data.</text>
</comment>